<dbReference type="CDD" id="cd22687">
    <property type="entry name" value="FHA_MCRS1"/>
    <property type="match status" value="1"/>
</dbReference>
<proteinExistence type="predicted"/>
<keyword evidence="4" id="KW-1185">Reference proteome</keyword>
<dbReference type="Pfam" id="PF00498">
    <property type="entry name" value="FHA"/>
    <property type="match status" value="1"/>
</dbReference>
<comment type="caution">
    <text evidence="3">The sequence shown here is derived from an EMBL/GenBank/DDBJ whole genome shotgun (WGS) entry which is preliminary data.</text>
</comment>
<accession>A0A2P6PYY9</accession>
<dbReference type="OMA" id="FIFHINQ"/>
<name>A0A2P6PYY9_ROSCH</name>
<dbReference type="STRING" id="74649.A0A2P6PYY9"/>
<dbReference type="PROSITE" id="PS50006">
    <property type="entry name" value="FHA_DOMAIN"/>
    <property type="match status" value="1"/>
</dbReference>
<dbReference type="Gene3D" id="2.60.200.20">
    <property type="match status" value="1"/>
</dbReference>
<dbReference type="InterPro" id="IPR025999">
    <property type="entry name" value="MCRS_N"/>
</dbReference>
<dbReference type="Proteomes" id="UP000238479">
    <property type="component" value="Chromosome 6"/>
</dbReference>
<dbReference type="SUPFAM" id="SSF49879">
    <property type="entry name" value="SMAD/FHA domain"/>
    <property type="match status" value="1"/>
</dbReference>
<organism evidence="3 4">
    <name type="scientific">Rosa chinensis</name>
    <name type="common">China rose</name>
    <dbReference type="NCBI Taxonomy" id="74649"/>
    <lineage>
        <taxon>Eukaryota</taxon>
        <taxon>Viridiplantae</taxon>
        <taxon>Streptophyta</taxon>
        <taxon>Embryophyta</taxon>
        <taxon>Tracheophyta</taxon>
        <taxon>Spermatophyta</taxon>
        <taxon>Magnoliopsida</taxon>
        <taxon>eudicotyledons</taxon>
        <taxon>Gunneridae</taxon>
        <taxon>Pentapetalae</taxon>
        <taxon>rosids</taxon>
        <taxon>fabids</taxon>
        <taxon>Rosales</taxon>
        <taxon>Rosaceae</taxon>
        <taxon>Rosoideae</taxon>
        <taxon>Rosoideae incertae sedis</taxon>
        <taxon>Rosa</taxon>
    </lineage>
</organism>
<dbReference type="AlphaFoldDB" id="A0A2P6PYY9"/>
<dbReference type="GO" id="GO:0071339">
    <property type="term" value="C:MLL1 complex"/>
    <property type="evidence" value="ECO:0007669"/>
    <property type="project" value="InterPro"/>
</dbReference>
<dbReference type="EMBL" id="PDCK01000044">
    <property type="protein sequence ID" value="PRQ27134.1"/>
    <property type="molecule type" value="Genomic_DNA"/>
</dbReference>
<evidence type="ECO:0000259" key="2">
    <source>
        <dbReference type="PROSITE" id="PS50006"/>
    </source>
</evidence>
<dbReference type="GO" id="GO:0044545">
    <property type="term" value="C:NSL complex"/>
    <property type="evidence" value="ECO:0007669"/>
    <property type="project" value="TreeGrafter"/>
</dbReference>
<dbReference type="OrthoDB" id="10262769at2759"/>
<feature type="region of interest" description="Disordered" evidence="1">
    <location>
        <begin position="547"/>
        <end position="571"/>
    </location>
</feature>
<dbReference type="PANTHER" id="PTHR13233">
    <property type="entry name" value="MICROSPHERULE PROTEIN 1"/>
    <property type="match status" value="1"/>
</dbReference>
<dbReference type="InterPro" id="IPR008984">
    <property type="entry name" value="SMAD_FHA_dom_sf"/>
</dbReference>
<reference evidence="3 4" key="1">
    <citation type="journal article" date="2018" name="Nat. Genet.">
        <title>The Rosa genome provides new insights in the design of modern roses.</title>
        <authorList>
            <person name="Bendahmane M."/>
        </authorList>
    </citation>
    <scope>NUCLEOTIDE SEQUENCE [LARGE SCALE GENOMIC DNA]</scope>
    <source>
        <strain evidence="4">cv. Old Blush</strain>
    </source>
</reference>
<feature type="domain" description="FHA" evidence="2">
    <location>
        <begin position="792"/>
        <end position="848"/>
    </location>
</feature>
<dbReference type="GO" id="GO:0002151">
    <property type="term" value="F:G-quadruplex RNA binding"/>
    <property type="evidence" value="ECO:0007669"/>
    <property type="project" value="InterPro"/>
</dbReference>
<evidence type="ECO:0000313" key="4">
    <source>
        <dbReference type="Proteomes" id="UP000238479"/>
    </source>
</evidence>
<dbReference type="FunFam" id="2.60.200.20:FF:000052">
    <property type="entry name" value="Microspherule protein 1"/>
    <property type="match status" value="1"/>
</dbReference>
<evidence type="ECO:0000256" key="1">
    <source>
        <dbReference type="SAM" id="MobiDB-lite"/>
    </source>
</evidence>
<dbReference type="PANTHER" id="PTHR13233:SF0">
    <property type="entry name" value="MICROSPHERULE PROTEIN 1"/>
    <property type="match status" value="1"/>
</dbReference>
<dbReference type="Gramene" id="PRQ27134">
    <property type="protein sequence ID" value="PRQ27134"/>
    <property type="gene ID" value="RchiOBHm_Chr6g0302071"/>
</dbReference>
<gene>
    <name evidence="3" type="ORF">RchiOBHm_Chr6g0302071</name>
</gene>
<dbReference type="Pfam" id="PF13325">
    <property type="entry name" value="MCRS_N"/>
    <property type="match status" value="1"/>
</dbReference>
<dbReference type="InterPro" id="IPR037912">
    <property type="entry name" value="MCRS1"/>
</dbReference>
<sequence>MAGDAAAVRSSAVGAWIPADDVLLKNAVEAGASLESLAKGAVHFSRRFTVQELQDRWYSILYDPVVAEEASARMTEFECSAPNSTSKFSRLGSSKENKCVPGKRKAESVRSSYYALRKRICSEPFDPMDLNFILAPSDSNYIVNGDEPLSQHVMTGDPIPNHFGVEGSDMDNTMHHMFPQNLMHDSTAIGGIVTVDTFQIGGFQKPAEEDFLVEQDNLREESPYIEDNLPITGNESEVKEFGQPKELPDCSMFSAGDLGMEPPCSLDQINNDEVNMCSPFEGNQVFNVSASDSSASFHDLEYSTQLPGTHIWSTIPATTTPVDVGIRENDTCTRDSFELLDDIGANNTTISGYDIDLRTEMAVSDFKSPASTEVYLAELSNSLLNFTSEEELMFKDEIDKSYYDGLSSLLMSSPKDDVEEHMINLIEPETLMAPVMYPMNPSGTDPAVADDIRVSLPGDDMNCHPETLMQSFPTALNSQFPEYKDGVICCTLNTEEWEIPCNDDVFLLNHMPLSSTSCKVKEASKPKSKCSSVKDLAVNQRNGDMGPCFMQKEQRNPGKSLGSQSKGSRCIPEVSSKSPLCNFELSKTDPVDVASTSTCHVSGNRGQIDSAKAITNPLPGILKEDTRDGTLTMCLGYASTESHMANSCVDYDCVRSYPQPYATETNWESDASATIRDHQSLHAEVVPMDNAVSEPEVNPVTSDFEGLFDSDDDIPCYSDIEAMILDMDLDPDDQEMYHGEEVSRYQDDNTRRAIMRLEQGAYSYMQRAIASHGAFAILYGRHSKHYIKKPEVLLGRTTKDVIVDIDLAREGRGNKVSRQQAVLKMEKDGSFHLKNLGSCSISVNSTELTPGQSLCLSSSCLIEIRGMPFIFEMNQTRVKQYLDSITQG</sequence>
<protein>
    <submittedName>
        <fullName evidence="3">Putative transcription factor interactor and regulator FHA-SMAD family</fullName>
    </submittedName>
</protein>
<dbReference type="InterPro" id="IPR000253">
    <property type="entry name" value="FHA_dom"/>
</dbReference>
<evidence type="ECO:0000313" key="3">
    <source>
        <dbReference type="EMBL" id="PRQ27134.1"/>
    </source>
</evidence>
<dbReference type="GO" id="GO:0045944">
    <property type="term" value="P:positive regulation of transcription by RNA polymerase II"/>
    <property type="evidence" value="ECO:0007669"/>
    <property type="project" value="TreeGrafter"/>
</dbReference>
<dbReference type="GO" id="GO:0031011">
    <property type="term" value="C:Ino80 complex"/>
    <property type="evidence" value="ECO:0007669"/>
    <property type="project" value="InterPro"/>
</dbReference>